<keyword evidence="1" id="KW-0472">Membrane</keyword>
<feature type="transmembrane region" description="Helical" evidence="1">
    <location>
        <begin position="119"/>
        <end position="141"/>
    </location>
</feature>
<dbReference type="GO" id="GO:0016020">
    <property type="term" value="C:membrane"/>
    <property type="evidence" value="ECO:0007669"/>
    <property type="project" value="UniProtKB-SubCell"/>
</dbReference>
<accession>A0A365Y0B0</accession>
<feature type="transmembrane region" description="Helical" evidence="1">
    <location>
        <begin position="79"/>
        <end position="98"/>
    </location>
</feature>
<evidence type="ECO:0000313" key="2">
    <source>
        <dbReference type="EMBL" id="RBL91364.1"/>
    </source>
</evidence>
<proteinExistence type="predicted"/>
<organism evidence="2 3">
    <name type="scientific">Chitinophaga flava</name>
    <dbReference type="NCBI Taxonomy" id="2259036"/>
    <lineage>
        <taxon>Bacteria</taxon>
        <taxon>Pseudomonadati</taxon>
        <taxon>Bacteroidota</taxon>
        <taxon>Chitinophagia</taxon>
        <taxon>Chitinophagales</taxon>
        <taxon>Chitinophagaceae</taxon>
        <taxon>Chitinophaga</taxon>
    </lineage>
</organism>
<feature type="transmembrane region" description="Helical" evidence="1">
    <location>
        <begin position="209"/>
        <end position="227"/>
    </location>
</feature>
<gene>
    <name evidence="2" type="ORF">DF182_01705</name>
</gene>
<feature type="transmembrane region" description="Helical" evidence="1">
    <location>
        <begin position="185"/>
        <end position="203"/>
    </location>
</feature>
<dbReference type="CDD" id="cd13128">
    <property type="entry name" value="MATE_Wzx_like"/>
    <property type="match status" value="1"/>
</dbReference>
<dbReference type="Pfam" id="PF13440">
    <property type="entry name" value="Polysacc_synt_3"/>
    <property type="match status" value="1"/>
</dbReference>
<dbReference type="PANTHER" id="PTHR43424">
    <property type="entry name" value="LOCUS PUTATIVE PROTEIN 1-RELATED"/>
    <property type="match status" value="1"/>
</dbReference>
<keyword evidence="1" id="KW-0812">Transmembrane</keyword>
<feature type="transmembrane region" description="Helical" evidence="1">
    <location>
        <begin position="247"/>
        <end position="265"/>
    </location>
</feature>
<dbReference type="AlphaFoldDB" id="A0A365Y0B0"/>
<sequence>MVLFRIPSTLTTTMANMPTTRRSVARVTGPPFSKKQRKELRKVFENSSWLLMDKISKLFPGILVLALLARHLGPRIFGIWNYTIAFSAIMGSVAILGMDKLAIKELMASETEQGRIVSTIALMRLIAALACMFLSILLVHLLDPDPVYLLCIIFSSFTMLFQSFDVMDAFYQVNNSLKTVIVPKVTVFLLFCALKCLAIFYGASLLTFLWLSLLELAVTYAWILGRYSLQFAPLSLKQVNFRMARRLLGESWVLIMANLLVVLFMKVDNILLNILSTPEELGNYVVAVRISELWNALPTVVSTAMLPMLFRKKQEDEQAYLQTLGRWLRASCLISLLLAAAISLSAGILIPLLYGTAYTTAAAILRIHIWSAIPVFLMMAMVQYFFIEGKYKLYLYGNMVSLALNIAINFLLIPHMGGKGAAIATVVAYFGVYIMMAVLDGSGKAWLLTREMIHPARIYADIIDFSHALRKSWNSYLFTNSHKSITNE</sequence>
<dbReference type="OrthoDB" id="9770347at2"/>
<evidence type="ECO:0000313" key="3">
    <source>
        <dbReference type="Proteomes" id="UP000253410"/>
    </source>
</evidence>
<dbReference type="PANTHER" id="PTHR43424:SF1">
    <property type="entry name" value="LOCUS PUTATIVE PROTEIN 1-RELATED"/>
    <property type="match status" value="1"/>
</dbReference>
<feature type="transmembrane region" description="Helical" evidence="1">
    <location>
        <begin position="367"/>
        <end position="386"/>
    </location>
</feature>
<feature type="transmembrane region" description="Helical" evidence="1">
    <location>
        <begin position="420"/>
        <end position="439"/>
    </location>
</feature>
<name>A0A365Y0B0_9BACT</name>
<dbReference type="Proteomes" id="UP000253410">
    <property type="component" value="Unassembled WGS sequence"/>
</dbReference>
<comment type="caution">
    <text evidence="2">The sequence shown here is derived from an EMBL/GenBank/DDBJ whole genome shotgun (WGS) entry which is preliminary data.</text>
</comment>
<keyword evidence="1" id="KW-1133">Transmembrane helix</keyword>
<feature type="transmembrane region" description="Helical" evidence="1">
    <location>
        <begin position="147"/>
        <end position="164"/>
    </location>
</feature>
<feature type="transmembrane region" description="Helical" evidence="1">
    <location>
        <begin position="331"/>
        <end position="355"/>
    </location>
</feature>
<keyword evidence="3" id="KW-1185">Reference proteome</keyword>
<protein>
    <submittedName>
        <fullName evidence="2">Uncharacterized protein</fullName>
    </submittedName>
</protein>
<dbReference type="InterPro" id="IPR052556">
    <property type="entry name" value="PolySynth_Transporter"/>
</dbReference>
<reference evidence="2 3" key="1">
    <citation type="submission" date="2018-05" db="EMBL/GenBank/DDBJ databases">
        <title>Chitinophaga sp. K3CV102501T nov., isolated from isolated from a monsoon evergreen broad-leaved forest soil.</title>
        <authorList>
            <person name="Lv Y."/>
        </authorList>
    </citation>
    <scope>NUCLEOTIDE SEQUENCE [LARGE SCALE GENOMIC DNA]</scope>
    <source>
        <strain evidence="2 3">GDMCC 1.1325</strain>
    </source>
</reference>
<evidence type="ECO:0000256" key="1">
    <source>
        <dbReference type="SAM" id="Phobius"/>
    </source>
</evidence>
<feature type="transmembrane region" description="Helical" evidence="1">
    <location>
        <begin position="393"/>
        <end position="414"/>
    </location>
</feature>
<dbReference type="EMBL" id="QFFJ01000001">
    <property type="protein sequence ID" value="RBL91364.1"/>
    <property type="molecule type" value="Genomic_DNA"/>
</dbReference>